<dbReference type="PANTHER" id="PTHR23517">
    <property type="entry name" value="RESISTANCE PROTEIN MDTM, PUTATIVE-RELATED-RELATED"/>
    <property type="match status" value="1"/>
</dbReference>
<dbReference type="Pfam" id="PF00854">
    <property type="entry name" value="PTR2"/>
    <property type="match status" value="2"/>
</dbReference>
<proteinExistence type="inferred from homology"/>
<comment type="similarity">
    <text evidence="8">Belongs to the major facilitator superfamily. Proton-dependent oligopeptide transporter (POT/PTR) (TC 2.A.17) family.</text>
</comment>
<evidence type="ECO:0000256" key="5">
    <source>
        <dbReference type="ARBA" id="ARBA00022856"/>
    </source>
</evidence>
<dbReference type="AlphaFoldDB" id="A0A1I3Z7L5"/>
<dbReference type="PANTHER" id="PTHR23517:SF15">
    <property type="entry name" value="PROTON-DEPENDENT OLIGOPEPTIDE FAMILY TRANSPORT PROTEIN"/>
    <property type="match status" value="1"/>
</dbReference>
<dbReference type="InterPro" id="IPR036259">
    <property type="entry name" value="MFS_trans_sf"/>
</dbReference>
<dbReference type="Gene3D" id="1.20.1250.20">
    <property type="entry name" value="MFS general substrate transporter like domains"/>
    <property type="match status" value="2"/>
</dbReference>
<accession>A0A1I3Z7L5</accession>
<dbReference type="PROSITE" id="PS01023">
    <property type="entry name" value="PTR2_2"/>
    <property type="match status" value="1"/>
</dbReference>
<feature type="transmembrane region" description="Helical" evidence="9">
    <location>
        <begin position="111"/>
        <end position="130"/>
    </location>
</feature>
<feature type="transmembrane region" description="Helical" evidence="9">
    <location>
        <begin position="375"/>
        <end position="398"/>
    </location>
</feature>
<feature type="transmembrane region" description="Helical" evidence="9">
    <location>
        <begin position="150"/>
        <end position="170"/>
    </location>
</feature>
<keyword evidence="5" id="KW-0653">Protein transport</keyword>
<evidence type="ECO:0000256" key="8">
    <source>
        <dbReference type="RuleBase" id="RU003755"/>
    </source>
</evidence>
<dbReference type="RefSeq" id="WP_092701616.1">
    <property type="nucleotide sequence ID" value="NZ_FOSR01000002.1"/>
</dbReference>
<feature type="transmembrane region" description="Helical" evidence="9">
    <location>
        <begin position="308"/>
        <end position="328"/>
    </location>
</feature>
<dbReference type="InterPro" id="IPR050171">
    <property type="entry name" value="MFS_Transporters"/>
</dbReference>
<evidence type="ECO:0000313" key="11">
    <source>
        <dbReference type="Proteomes" id="UP000198725"/>
    </source>
</evidence>
<evidence type="ECO:0000256" key="1">
    <source>
        <dbReference type="ARBA" id="ARBA00004651"/>
    </source>
</evidence>
<evidence type="ECO:0000256" key="4">
    <source>
        <dbReference type="ARBA" id="ARBA00022692"/>
    </source>
</evidence>
<gene>
    <name evidence="10" type="ORF">SAMN05192579_102252</name>
</gene>
<feature type="transmembrane region" description="Helical" evidence="9">
    <location>
        <begin position="340"/>
        <end position="363"/>
    </location>
</feature>
<dbReference type="GO" id="GO:1904680">
    <property type="term" value="F:peptide transmembrane transporter activity"/>
    <property type="evidence" value="ECO:0007669"/>
    <property type="project" value="InterPro"/>
</dbReference>
<feature type="transmembrane region" description="Helical" evidence="9">
    <location>
        <begin position="21"/>
        <end position="46"/>
    </location>
</feature>
<dbReference type="SUPFAM" id="SSF103473">
    <property type="entry name" value="MFS general substrate transporter"/>
    <property type="match status" value="1"/>
</dbReference>
<keyword evidence="2 8" id="KW-0813">Transport</keyword>
<dbReference type="InterPro" id="IPR018456">
    <property type="entry name" value="PTR2_symporter_CS"/>
</dbReference>
<dbReference type="GO" id="GO:0005886">
    <property type="term" value="C:plasma membrane"/>
    <property type="evidence" value="ECO:0007669"/>
    <property type="project" value="UniProtKB-SubCell"/>
</dbReference>
<keyword evidence="3" id="KW-1003">Cell membrane</keyword>
<evidence type="ECO:0000313" key="10">
    <source>
        <dbReference type="EMBL" id="SFK40104.1"/>
    </source>
</evidence>
<dbReference type="InterPro" id="IPR000109">
    <property type="entry name" value="POT_fam"/>
</dbReference>
<evidence type="ECO:0000256" key="9">
    <source>
        <dbReference type="SAM" id="Phobius"/>
    </source>
</evidence>
<feature type="transmembrane region" description="Helical" evidence="9">
    <location>
        <begin position="404"/>
        <end position="424"/>
    </location>
</feature>
<dbReference type="EMBL" id="FOSR01000002">
    <property type="protein sequence ID" value="SFK40104.1"/>
    <property type="molecule type" value="Genomic_DNA"/>
</dbReference>
<keyword evidence="4 8" id="KW-0812">Transmembrane</keyword>
<evidence type="ECO:0000256" key="6">
    <source>
        <dbReference type="ARBA" id="ARBA00022989"/>
    </source>
</evidence>
<comment type="subcellular location">
    <subcellularLocation>
        <location evidence="1">Cell membrane</location>
        <topology evidence="1">Multi-pass membrane protein</topology>
    </subcellularLocation>
    <subcellularLocation>
        <location evidence="8">Membrane</location>
        <topology evidence="8">Multi-pass membrane protein</topology>
    </subcellularLocation>
</comment>
<dbReference type="Proteomes" id="UP000198725">
    <property type="component" value="Unassembled WGS sequence"/>
</dbReference>
<evidence type="ECO:0000256" key="2">
    <source>
        <dbReference type="ARBA" id="ARBA00022448"/>
    </source>
</evidence>
<sequence>MKHSDTTRPTARERQFLGHPLGLSVLFLTEMWEMFSFFGMRALLVYYMTMRLDFGQEYASMVYGAYAAFVYFTPVFGGMAADRWLGKRRAVIIGASTMALGHFMMASEALFYPALVTIALGNGLFLPSLASQIKGLYREGDPRSKSAYNVYYVGVNLGAFLAPLVCGFLGEAYGWHWGFTAAGIGMLASLVIYLAGSRHLPQESPPTAKTQTSRMPLDQSARRRLVFLAGIAAIVVVFRGAYEQVGNTIALWAEVGVNRQVTAGWSIPMAWFQALDPLVVFAATPWLVARWTRLAKHGVDTPSLHKMAFGAAIVGLSYLLLAAVAAWSEAQGMRAHWPWLVGWFVLMTLGELYILPVGLGLFGRMAPEGFGATCIALWFFAGFFGNLLAGALGTLWSVLSHGDFFLVIGCVAGFAAALLFIVGVRVKRKEKRDNPDLTTMVSQ</sequence>
<keyword evidence="7 9" id="KW-0472">Membrane</keyword>
<dbReference type="CDD" id="cd17346">
    <property type="entry name" value="MFS_DtpA_like"/>
    <property type="match status" value="1"/>
</dbReference>
<feature type="transmembrane region" description="Helical" evidence="9">
    <location>
        <begin position="225"/>
        <end position="242"/>
    </location>
</feature>
<name>A0A1I3Z7L5_9GAMM</name>
<keyword evidence="5" id="KW-0571">Peptide transport</keyword>
<keyword evidence="6 9" id="KW-1133">Transmembrane helix</keyword>
<reference evidence="11" key="1">
    <citation type="submission" date="2016-10" db="EMBL/GenBank/DDBJ databases">
        <authorList>
            <person name="Varghese N."/>
            <person name="Submissions S."/>
        </authorList>
    </citation>
    <scope>NUCLEOTIDE SEQUENCE [LARGE SCALE GENOMIC DNA]</scope>
    <source>
        <strain evidence="11">MO64</strain>
    </source>
</reference>
<dbReference type="InterPro" id="IPR005279">
    <property type="entry name" value="Dipep/tripep_permease"/>
</dbReference>
<evidence type="ECO:0000256" key="3">
    <source>
        <dbReference type="ARBA" id="ARBA00022475"/>
    </source>
</evidence>
<dbReference type="GO" id="GO:0006857">
    <property type="term" value="P:oligopeptide transport"/>
    <property type="evidence" value="ECO:0007669"/>
    <property type="project" value="InterPro"/>
</dbReference>
<protein>
    <submittedName>
        <fullName evidence="10">Proton-dependent oligopeptide transporter, POT family</fullName>
    </submittedName>
</protein>
<evidence type="ECO:0000256" key="7">
    <source>
        <dbReference type="ARBA" id="ARBA00023136"/>
    </source>
</evidence>
<feature type="transmembrane region" description="Helical" evidence="9">
    <location>
        <begin position="270"/>
        <end position="288"/>
    </location>
</feature>
<organism evidence="10 11">
    <name type="scientific">Rhodanobacter glycinis</name>
    <dbReference type="NCBI Taxonomy" id="582702"/>
    <lineage>
        <taxon>Bacteria</taxon>
        <taxon>Pseudomonadati</taxon>
        <taxon>Pseudomonadota</taxon>
        <taxon>Gammaproteobacteria</taxon>
        <taxon>Lysobacterales</taxon>
        <taxon>Rhodanobacteraceae</taxon>
        <taxon>Rhodanobacter</taxon>
    </lineage>
</organism>
<feature type="transmembrane region" description="Helical" evidence="9">
    <location>
        <begin position="58"/>
        <end position="77"/>
    </location>
</feature>
<feature type="transmembrane region" description="Helical" evidence="9">
    <location>
        <begin position="176"/>
        <end position="195"/>
    </location>
</feature>
<keyword evidence="11" id="KW-1185">Reference proteome</keyword>
<dbReference type="NCBIfam" id="TIGR00924">
    <property type="entry name" value="yjdL_sub1_fam"/>
    <property type="match status" value="1"/>
</dbReference>